<feature type="transmembrane region" description="Helical" evidence="1">
    <location>
        <begin position="77"/>
        <end position="95"/>
    </location>
</feature>
<protein>
    <recommendedName>
        <fullName evidence="2">Glycosyltransferase RgtA/B/C/D-like domain-containing protein</fullName>
    </recommendedName>
</protein>
<keyword evidence="1" id="KW-0472">Membrane</keyword>
<evidence type="ECO:0000256" key="1">
    <source>
        <dbReference type="SAM" id="Phobius"/>
    </source>
</evidence>
<dbReference type="EMBL" id="MDZA01000397">
    <property type="protein sequence ID" value="OGX84844.1"/>
    <property type="molecule type" value="Genomic_DNA"/>
</dbReference>
<proteinExistence type="predicted"/>
<feature type="transmembrane region" description="Helical" evidence="1">
    <location>
        <begin position="319"/>
        <end position="340"/>
    </location>
</feature>
<feature type="transmembrane region" description="Helical" evidence="1">
    <location>
        <begin position="346"/>
        <end position="367"/>
    </location>
</feature>
<dbReference type="InterPro" id="IPR038731">
    <property type="entry name" value="RgtA/B/C-like"/>
</dbReference>
<feature type="transmembrane region" description="Helical" evidence="1">
    <location>
        <begin position="202"/>
        <end position="220"/>
    </location>
</feature>
<comment type="caution">
    <text evidence="3">The sequence shown here is derived from an EMBL/GenBank/DDBJ whole genome shotgun (WGS) entry which is preliminary data.</text>
</comment>
<organism evidence="3 4">
    <name type="scientific">Hymenobacter coccineus</name>
    <dbReference type="NCBI Taxonomy" id="1908235"/>
    <lineage>
        <taxon>Bacteria</taxon>
        <taxon>Pseudomonadati</taxon>
        <taxon>Bacteroidota</taxon>
        <taxon>Cytophagia</taxon>
        <taxon>Cytophagales</taxon>
        <taxon>Hymenobacteraceae</taxon>
        <taxon>Hymenobacter</taxon>
    </lineage>
</organism>
<feature type="domain" description="Glycosyltransferase RgtA/B/C/D-like" evidence="2">
    <location>
        <begin position="57"/>
        <end position="190"/>
    </location>
</feature>
<accession>A0A1G1T1V0</accession>
<keyword evidence="4" id="KW-1185">Reference proteome</keyword>
<sequence length="495" mass="55244">MAYYLPYLQALPTGIHTWGQSDRLALAINFYDYGFYFFTPRTSTMDSIGGITGVEFPIQAYLAALGGLVFGRGSINTVLRLLDAAVVVLGFYYLFRVVYERTGHFVAGLVPGAFLLASPFFAFYAGSVMPDAFSLSLSFVGYYYWLRFFDERRFADLRWAVLLLALAGLVKTTTALHFGAVVGITLLWAYLEPALLLPKQRWQLLGWVGLGGGLIVAFFFHNQHLNEIYQSGQFLATTTPIQDPEQLHNVLQSVSRDWVAEYATPTHYRILVVCAVLLLVFLRPNLRRHLPLTLLLLASVAVAYIFVQLMGGQLGVHDYYLICSLVPPVLLLLLLALLNLGRYTGWGRYATSLGLGVLVVFLAVGGYKRLHRRMSDDYPPFSPYYTHLWMRGGAEELRRAGVPPTSGILIIDQGPNTGLVYFDRRGLAWNPQGPSAPTVDNFLDRMAADSLDYAVMSPSQYAQLAPQHAAFAAAFDFVGRVPAVVLRRRDRGRPW</sequence>
<dbReference type="Proteomes" id="UP000177506">
    <property type="component" value="Unassembled WGS sequence"/>
</dbReference>
<feature type="transmembrane region" description="Helical" evidence="1">
    <location>
        <begin position="107"/>
        <end position="126"/>
    </location>
</feature>
<evidence type="ECO:0000259" key="2">
    <source>
        <dbReference type="Pfam" id="PF13231"/>
    </source>
</evidence>
<name>A0A1G1T1V0_9BACT</name>
<dbReference type="AlphaFoldDB" id="A0A1G1T1V0"/>
<feature type="transmembrane region" description="Helical" evidence="1">
    <location>
        <begin position="289"/>
        <end position="307"/>
    </location>
</feature>
<dbReference type="Pfam" id="PF13231">
    <property type="entry name" value="PMT_2"/>
    <property type="match status" value="1"/>
</dbReference>
<reference evidence="3 4" key="1">
    <citation type="submission" date="2016-08" db="EMBL/GenBank/DDBJ databases">
        <title>Hymenobacter coccineus sp. nov., Hymenobacter lapidarius sp. nov. and Hymenobacter glacialis sp. nov., isolated from Antarctic soil.</title>
        <authorList>
            <person name="Sedlacek I."/>
            <person name="Kralova S."/>
            <person name="Kyrova K."/>
            <person name="Maslanova I."/>
            <person name="Stankova E."/>
            <person name="Vrbovska V."/>
            <person name="Nemec M."/>
            <person name="Bartak M."/>
            <person name="Svec P."/>
            <person name="Busse H.-J."/>
            <person name="Pantucek R."/>
        </authorList>
    </citation>
    <scope>NUCLEOTIDE SEQUENCE [LARGE SCALE GENOMIC DNA]</scope>
    <source>
        <strain evidence="3 4">CCM 8649</strain>
    </source>
</reference>
<evidence type="ECO:0000313" key="4">
    <source>
        <dbReference type="Proteomes" id="UP000177506"/>
    </source>
</evidence>
<feature type="transmembrane region" description="Helical" evidence="1">
    <location>
        <begin position="266"/>
        <end position="283"/>
    </location>
</feature>
<gene>
    <name evidence="3" type="ORF">BEN49_01745</name>
</gene>
<evidence type="ECO:0000313" key="3">
    <source>
        <dbReference type="EMBL" id="OGX84844.1"/>
    </source>
</evidence>
<feature type="transmembrane region" description="Helical" evidence="1">
    <location>
        <begin position="161"/>
        <end position="190"/>
    </location>
</feature>
<keyword evidence="1" id="KW-1133">Transmembrane helix</keyword>
<feature type="transmembrane region" description="Helical" evidence="1">
    <location>
        <begin position="132"/>
        <end position="149"/>
    </location>
</feature>
<keyword evidence="1" id="KW-0812">Transmembrane</keyword>